<dbReference type="EMBL" id="BGPR01000446">
    <property type="protein sequence ID" value="GBM20692.1"/>
    <property type="molecule type" value="Genomic_DNA"/>
</dbReference>
<dbReference type="AlphaFoldDB" id="A0A4Y2DUY0"/>
<organism evidence="2 3">
    <name type="scientific">Araneus ventricosus</name>
    <name type="common">Orbweaver spider</name>
    <name type="synonym">Epeira ventricosa</name>
    <dbReference type="NCBI Taxonomy" id="182803"/>
    <lineage>
        <taxon>Eukaryota</taxon>
        <taxon>Metazoa</taxon>
        <taxon>Ecdysozoa</taxon>
        <taxon>Arthropoda</taxon>
        <taxon>Chelicerata</taxon>
        <taxon>Arachnida</taxon>
        <taxon>Araneae</taxon>
        <taxon>Araneomorphae</taxon>
        <taxon>Entelegynae</taxon>
        <taxon>Araneoidea</taxon>
        <taxon>Araneidae</taxon>
        <taxon>Araneus</taxon>
    </lineage>
</organism>
<comment type="caution">
    <text evidence="2">The sequence shown here is derived from an EMBL/GenBank/DDBJ whole genome shotgun (WGS) entry which is preliminary data.</text>
</comment>
<gene>
    <name evidence="2" type="ORF">AVEN_105934_1</name>
</gene>
<evidence type="ECO:0000256" key="1">
    <source>
        <dbReference type="SAM" id="Coils"/>
    </source>
</evidence>
<proteinExistence type="predicted"/>
<protein>
    <submittedName>
        <fullName evidence="2">Uncharacterized protein</fullName>
    </submittedName>
</protein>
<keyword evidence="3" id="KW-1185">Reference proteome</keyword>
<reference evidence="2 3" key="1">
    <citation type="journal article" date="2019" name="Sci. Rep.">
        <title>Orb-weaving spider Araneus ventricosus genome elucidates the spidroin gene catalogue.</title>
        <authorList>
            <person name="Kono N."/>
            <person name="Nakamura H."/>
            <person name="Ohtoshi R."/>
            <person name="Moran D.A.P."/>
            <person name="Shinohara A."/>
            <person name="Yoshida Y."/>
            <person name="Fujiwara M."/>
            <person name="Mori M."/>
            <person name="Tomita M."/>
            <person name="Arakawa K."/>
        </authorList>
    </citation>
    <scope>NUCLEOTIDE SEQUENCE [LARGE SCALE GENOMIC DNA]</scope>
</reference>
<feature type="coiled-coil region" evidence="1">
    <location>
        <begin position="3"/>
        <end position="44"/>
    </location>
</feature>
<evidence type="ECO:0000313" key="2">
    <source>
        <dbReference type="EMBL" id="GBM20692.1"/>
    </source>
</evidence>
<accession>A0A4Y2DUY0</accession>
<keyword evidence="1" id="KW-0175">Coiled coil</keyword>
<dbReference type="OrthoDB" id="6451194at2759"/>
<dbReference type="Proteomes" id="UP000499080">
    <property type="component" value="Unassembled WGS sequence"/>
</dbReference>
<sequence>MINDEQKEQIAQLKVARRRIEASLTRLENTAEDLSLKNEILIRLQRLPELIKEFEKLNSELSVEDSEIVEFEDRLQDASVKDVVLVAVVYVILSKQRNPRRYWLRPLLKVRPQYSGSELSKDLNEDDFDPLSGELRSAKSESSVQWK</sequence>
<evidence type="ECO:0000313" key="3">
    <source>
        <dbReference type="Proteomes" id="UP000499080"/>
    </source>
</evidence>
<name>A0A4Y2DUY0_ARAVE</name>